<feature type="transmembrane region" description="Helical" evidence="6">
    <location>
        <begin position="238"/>
        <end position="261"/>
    </location>
</feature>
<feature type="transmembrane region" description="Helical" evidence="6">
    <location>
        <begin position="318"/>
        <end position="349"/>
    </location>
</feature>
<keyword evidence="2" id="KW-0813">Transport</keyword>
<evidence type="ECO:0000256" key="2">
    <source>
        <dbReference type="ARBA" id="ARBA00022448"/>
    </source>
</evidence>
<feature type="transmembrane region" description="Helical" evidence="6">
    <location>
        <begin position="505"/>
        <end position="524"/>
    </location>
</feature>
<dbReference type="RefSeq" id="XP_033430659.1">
    <property type="nucleotide sequence ID" value="XM_033564902.1"/>
</dbReference>
<feature type="transmembrane region" description="Helical" evidence="6">
    <location>
        <begin position="403"/>
        <end position="429"/>
    </location>
</feature>
<dbReference type="PANTHER" id="PTHR45649:SF1">
    <property type="entry name" value="TRANSPORTER, PUTATIVE (EUROFUNG)-RELATED"/>
    <property type="match status" value="1"/>
</dbReference>
<evidence type="ECO:0000256" key="1">
    <source>
        <dbReference type="ARBA" id="ARBA00004141"/>
    </source>
</evidence>
<evidence type="ECO:0000256" key="5">
    <source>
        <dbReference type="ARBA" id="ARBA00023136"/>
    </source>
</evidence>
<keyword evidence="3 6" id="KW-0812">Transmembrane</keyword>
<dbReference type="GO" id="GO:0016020">
    <property type="term" value="C:membrane"/>
    <property type="evidence" value="ECO:0007669"/>
    <property type="project" value="UniProtKB-SubCell"/>
</dbReference>
<dbReference type="PANTHER" id="PTHR45649">
    <property type="entry name" value="AMINO-ACID PERMEASE BAT1"/>
    <property type="match status" value="1"/>
</dbReference>
<evidence type="ECO:0008006" key="9">
    <source>
        <dbReference type="Google" id="ProtNLM"/>
    </source>
</evidence>
<evidence type="ECO:0000313" key="8">
    <source>
        <dbReference type="Proteomes" id="UP000324241"/>
    </source>
</evidence>
<feature type="transmembrane region" description="Helical" evidence="6">
    <location>
        <begin position="124"/>
        <end position="147"/>
    </location>
</feature>
<dbReference type="GeneID" id="54322881"/>
<evidence type="ECO:0000256" key="3">
    <source>
        <dbReference type="ARBA" id="ARBA00022692"/>
    </source>
</evidence>
<feature type="transmembrane region" description="Helical" evidence="6">
    <location>
        <begin position="471"/>
        <end position="493"/>
    </location>
</feature>
<dbReference type="VEuPathDB" id="FungiDB:EYZ11_002619"/>
<feature type="transmembrane region" description="Helical" evidence="6">
    <location>
        <begin position="79"/>
        <end position="103"/>
    </location>
</feature>
<feature type="transmembrane region" description="Helical" evidence="6">
    <location>
        <begin position="273"/>
        <end position="298"/>
    </location>
</feature>
<keyword evidence="5 6" id="KW-0472">Membrane</keyword>
<keyword evidence="4 6" id="KW-1133">Transmembrane helix</keyword>
<reference evidence="7 8" key="1">
    <citation type="submission" date="2019-08" db="EMBL/GenBank/DDBJ databases">
        <title>The genome sequence of a newly discovered highly antifungal drug resistant Aspergillus species, Aspergillus tanneri NIH 1004.</title>
        <authorList>
            <person name="Mounaud S."/>
            <person name="Singh I."/>
            <person name="Joardar V."/>
            <person name="Pakala S."/>
            <person name="Pakala S."/>
            <person name="Venepally P."/>
            <person name="Chung J.K."/>
            <person name="Losada L."/>
            <person name="Nierman W.C."/>
        </authorList>
    </citation>
    <scope>NUCLEOTIDE SEQUENCE [LARGE SCALE GENOMIC DNA]</scope>
    <source>
        <strain evidence="7 8">NIH1004</strain>
    </source>
</reference>
<dbReference type="AlphaFoldDB" id="A0A5M9MWL4"/>
<accession>A0A5M9MWL4</accession>
<evidence type="ECO:0000313" key="7">
    <source>
        <dbReference type="EMBL" id="KAA8651298.1"/>
    </source>
</evidence>
<feature type="transmembrane region" description="Helical" evidence="6">
    <location>
        <begin position="43"/>
        <end position="67"/>
    </location>
</feature>
<dbReference type="Gene3D" id="1.20.1740.10">
    <property type="entry name" value="Amino acid/polyamine transporter I"/>
    <property type="match status" value="1"/>
</dbReference>
<feature type="transmembrane region" description="Helical" evidence="6">
    <location>
        <begin position="167"/>
        <end position="187"/>
    </location>
</feature>
<gene>
    <name evidence="7" type="ORF">ATNIH1004_000179</name>
</gene>
<evidence type="ECO:0000256" key="6">
    <source>
        <dbReference type="SAM" id="Phobius"/>
    </source>
</evidence>
<dbReference type="Proteomes" id="UP000324241">
    <property type="component" value="Unassembled WGS sequence"/>
</dbReference>
<comment type="caution">
    <text evidence="7">The sequence shown here is derived from an EMBL/GenBank/DDBJ whole genome shotgun (WGS) entry which is preliminary data.</text>
</comment>
<dbReference type="InterPro" id="IPR002293">
    <property type="entry name" value="AA/rel_permease1"/>
</dbReference>
<dbReference type="OrthoDB" id="3257095at2759"/>
<sequence>MNRHELKQVSPASLREIENPSEENIDDVNLARMGKRAVLRRNFGLMSILGFSCTILITWEGITALFIQAFQNGGPAGSVYGFLFVWVGITTTFVVLSELASMAPTAGGQYHWCSMLAPQSSMKLSSYITGWLTVIGWQATYATAIYLNGTYIAAMISLTHSDYVPQAWHMTLYSYATALIGLGVNCVGGKLLPRFEGTILILHILGFFAILIPLTYMADHKPAKEVFTHFINEGQWPSQGLSFFIGLIGPVFAFAGGDAAVHMAEEISNAPIYVPWSLMLTVLINGSLGFAMLLALLFCLGDIDKALQDPTGLPFIGIFLQATSSIPGTAVMASIIIVMCFCTSVGMLASTSRQFWSFSRDRGIPGWKLWSQVTSRTAIPTYTVILTTTISCLLNLINIGSSVAFNSLVSMSTSGLYFSYMAVAGLLLYRRCTGGILNRNSIRSGQGSGSEMIINTAGAQLIWGPFHIPGIWGIIINTFSLVYMLIATFFSFWPPNNHADVQSMNYSVVGTGGTIILSLLYYFIRARKVYSGPVVEI</sequence>
<dbReference type="EMBL" id="QUQM01000002">
    <property type="protein sequence ID" value="KAA8651298.1"/>
    <property type="molecule type" value="Genomic_DNA"/>
</dbReference>
<evidence type="ECO:0000256" key="4">
    <source>
        <dbReference type="ARBA" id="ARBA00022989"/>
    </source>
</evidence>
<feature type="transmembrane region" description="Helical" evidence="6">
    <location>
        <begin position="378"/>
        <end position="397"/>
    </location>
</feature>
<protein>
    <recommendedName>
        <fullName evidence="9">Choline transporter</fullName>
    </recommendedName>
</protein>
<feature type="transmembrane region" description="Helical" evidence="6">
    <location>
        <begin position="199"/>
        <end position="218"/>
    </location>
</feature>
<proteinExistence type="predicted"/>
<comment type="subcellular location">
    <subcellularLocation>
        <location evidence="1">Membrane</location>
        <topology evidence="1">Multi-pass membrane protein</topology>
    </subcellularLocation>
</comment>
<name>A0A5M9MWL4_9EURO</name>
<dbReference type="Pfam" id="PF13520">
    <property type="entry name" value="AA_permease_2"/>
    <property type="match status" value="1"/>
</dbReference>
<organism evidence="7 8">
    <name type="scientific">Aspergillus tanneri</name>
    <dbReference type="NCBI Taxonomy" id="1220188"/>
    <lineage>
        <taxon>Eukaryota</taxon>
        <taxon>Fungi</taxon>
        <taxon>Dikarya</taxon>
        <taxon>Ascomycota</taxon>
        <taxon>Pezizomycotina</taxon>
        <taxon>Eurotiomycetes</taxon>
        <taxon>Eurotiomycetidae</taxon>
        <taxon>Eurotiales</taxon>
        <taxon>Aspergillaceae</taxon>
        <taxon>Aspergillus</taxon>
        <taxon>Aspergillus subgen. Circumdati</taxon>
    </lineage>
</organism>
<dbReference type="GO" id="GO:0022857">
    <property type="term" value="F:transmembrane transporter activity"/>
    <property type="evidence" value="ECO:0007669"/>
    <property type="project" value="InterPro"/>
</dbReference>
<dbReference type="VEuPathDB" id="FungiDB:EYZ11_007689"/>